<feature type="region of interest" description="Disordered" evidence="1">
    <location>
        <begin position="1"/>
        <end position="84"/>
    </location>
</feature>
<dbReference type="Proteomes" id="UP001197093">
    <property type="component" value="Unassembled WGS sequence"/>
</dbReference>
<accession>A0AAD4F3J5</accession>
<keyword evidence="3" id="KW-1185">Reference proteome</keyword>
<feature type="compositionally biased region" description="Basic and acidic residues" evidence="1">
    <location>
        <begin position="1"/>
        <end position="14"/>
    </location>
</feature>
<gene>
    <name evidence="2" type="ORF">NEMBOFW57_002466</name>
</gene>
<evidence type="ECO:0000313" key="2">
    <source>
        <dbReference type="EMBL" id="KAG7292431.1"/>
    </source>
</evidence>
<reference evidence="2" key="1">
    <citation type="submission" date="2023-02" db="EMBL/GenBank/DDBJ databases">
        <authorList>
            <person name="Palmer J.M."/>
        </authorList>
    </citation>
    <scope>NUCLEOTIDE SEQUENCE</scope>
    <source>
        <strain evidence="2">FW57</strain>
    </source>
</reference>
<dbReference type="AlphaFoldDB" id="A0AAD4F3J5"/>
<protein>
    <submittedName>
        <fullName evidence="2">Uncharacterized protein</fullName>
    </submittedName>
</protein>
<dbReference type="EMBL" id="JAHCVI010000001">
    <property type="protein sequence ID" value="KAG7292431.1"/>
    <property type="molecule type" value="Genomic_DNA"/>
</dbReference>
<name>A0AAD4F3J5_9PEZI</name>
<comment type="caution">
    <text evidence="2">The sequence shown here is derived from an EMBL/GenBank/DDBJ whole genome shotgun (WGS) entry which is preliminary data.</text>
</comment>
<sequence length="84" mass="8787">MRREAQTDVHRGTSEEDEEQQPSSFAQSGSGSDRDDDHHHGGGAGLLRRSVLFTADGGDVVAGPGPALSATKSDGQVPRDGRTD</sequence>
<evidence type="ECO:0000256" key="1">
    <source>
        <dbReference type="SAM" id="MobiDB-lite"/>
    </source>
</evidence>
<organism evidence="2 3">
    <name type="scientific">Staphylotrichum longicolle</name>
    <dbReference type="NCBI Taxonomy" id="669026"/>
    <lineage>
        <taxon>Eukaryota</taxon>
        <taxon>Fungi</taxon>
        <taxon>Dikarya</taxon>
        <taxon>Ascomycota</taxon>
        <taxon>Pezizomycotina</taxon>
        <taxon>Sordariomycetes</taxon>
        <taxon>Sordariomycetidae</taxon>
        <taxon>Sordariales</taxon>
        <taxon>Chaetomiaceae</taxon>
        <taxon>Staphylotrichum</taxon>
    </lineage>
</organism>
<proteinExistence type="predicted"/>
<evidence type="ECO:0000313" key="3">
    <source>
        <dbReference type="Proteomes" id="UP001197093"/>
    </source>
</evidence>